<gene>
    <name evidence="1" type="ORF">CALMAC_LOCUS17033</name>
</gene>
<evidence type="ECO:0000313" key="1">
    <source>
        <dbReference type="EMBL" id="VEN58772.1"/>
    </source>
</evidence>
<name>A0A653DEZ6_CALMS</name>
<dbReference type="AlphaFoldDB" id="A0A653DEZ6"/>
<dbReference type="Proteomes" id="UP000410492">
    <property type="component" value="Unassembled WGS sequence"/>
</dbReference>
<reference evidence="1 2" key="1">
    <citation type="submission" date="2019-01" db="EMBL/GenBank/DDBJ databases">
        <authorList>
            <person name="Sayadi A."/>
        </authorList>
    </citation>
    <scope>NUCLEOTIDE SEQUENCE [LARGE SCALE GENOMIC DNA]</scope>
</reference>
<keyword evidence="2" id="KW-1185">Reference proteome</keyword>
<sequence>MVFIKSAISVIGERIGGPRPLTTKELLDMVEDIQFWEADIYITPPADGHESVEDSEDDESPIVDIISVVGNWKHKQQAEF</sequence>
<organism evidence="1 2">
    <name type="scientific">Callosobruchus maculatus</name>
    <name type="common">Southern cowpea weevil</name>
    <name type="synonym">Pulse bruchid</name>
    <dbReference type="NCBI Taxonomy" id="64391"/>
    <lineage>
        <taxon>Eukaryota</taxon>
        <taxon>Metazoa</taxon>
        <taxon>Ecdysozoa</taxon>
        <taxon>Arthropoda</taxon>
        <taxon>Hexapoda</taxon>
        <taxon>Insecta</taxon>
        <taxon>Pterygota</taxon>
        <taxon>Neoptera</taxon>
        <taxon>Endopterygota</taxon>
        <taxon>Coleoptera</taxon>
        <taxon>Polyphaga</taxon>
        <taxon>Cucujiformia</taxon>
        <taxon>Chrysomeloidea</taxon>
        <taxon>Chrysomelidae</taxon>
        <taxon>Bruchinae</taxon>
        <taxon>Bruchini</taxon>
        <taxon>Callosobruchus</taxon>
    </lineage>
</organism>
<dbReference type="OrthoDB" id="6764411at2759"/>
<accession>A0A653DEZ6</accession>
<protein>
    <submittedName>
        <fullName evidence="1">Uncharacterized protein</fullName>
    </submittedName>
</protein>
<dbReference type="EMBL" id="CAACVG010011756">
    <property type="protein sequence ID" value="VEN58772.1"/>
    <property type="molecule type" value="Genomic_DNA"/>
</dbReference>
<proteinExistence type="predicted"/>
<evidence type="ECO:0000313" key="2">
    <source>
        <dbReference type="Proteomes" id="UP000410492"/>
    </source>
</evidence>